<name>A0AAD8BU82_BIOPF</name>
<proteinExistence type="predicted"/>
<comment type="caution">
    <text evidence="1">The sequence shown here is derived from an EMBL/GenBank/DDBJ whole genome shotgun (WGS) entry which is preliminary data.</text>
</comment>
<keyword evidence="2" id="KW-1185">Reference proteome</keyword>
<dbReference type="EMBL" id="JASAOG010000032">
    <property type="protein sequence ID" value="KAK0060942.1"/>
    <property type="molecule type" value="Genomic_DNA"/>
</dbReference>
<sequence>MTSGEIVNTGPNYGRDRNNELDFGVGIRENLMLGSCFQTIDKNYICDALRGQCPCQEIKLQGLNLTDIVLLPTSVRVT</sequence>
<organism evidence="1 2">
    <name type="scientific">Biomphalaria pfeifferi</name>
    <name type="common">Bloodfluke planorb</name>
    <name type="synonym">Freshwater snail</name>
    <dbReference type="NCBI Taxonomy" id="112525"/>
    <lineage>
        <taxon>Eukaryota</taxon>
        <taxon>Metazoa</taxon>
        <taxon>Spiralia</taxon>
        <taxon>Lophotrochozoa</taxon>
        <taxon>Mollusca</taxon>
        <taxon>Gastropoda</taxon>
        <taxon>Heterobranchia</taxon>
        <taxon>Euthyneura</taxon>
        <taxon>Panpulmonata</taxon>
        <taxon>Hygrophila</taxon>
        <taxon>Lymnaeoidea</taxon>
        <taxon>Planorbidae</taxon>
        <taxon>Biomphalaria</taxon>
    </lineage>
</organism>
<gene>
    <name evidence="1" type="ORF">Bpfe_009470</name>
</gene>
<evidence type="ECO:0000313" key="1">
    <source>
        <dbReference type="EMBL" id="KAK0060942.1"/>
    </source>
</evidence>
<accession>A0AAD8BU82</accession>
<reference evidence="1" key="2">
    <citation type="submission" date="2023-04" db="EMBL/GenBank/DDBJ databases">
        <authorList>
            <person name="Bu L."/>
            <person name="Lu L."/>
            <person name="Laidemitt M.R."/>
            <person name="Zhang S.M."/>
            <person name="Mutuku M."/>
            <person name="Mkoji G."/>
            <person name="Steinauer M."/>
            <person name="Loker E.S."/>
        </authorList>
    </citation>
    <scope>NUCLEOTIDE SEQUENCE</scope>
    <source>
        <strain evidence="1">KasaAsao</strain>
        <tissue evidence="1">Whole Snail</tissue>
    </source>
</reference>
<reference evidence="1" key="1">
    <citation type="journal article" date="2023" name="PLoS Negl. Trop. Dis.">
        <title>A genome sequence for Biomphalaria pfeifferi, the major vector snail for the human-infecting parasite Schistosoma mansoni.</title>
        <authorList>
            <person name="Bu L."/>
            <person name="Lu L."/>
            <person name="Laidemitt M.R."/>
            <person name="Zhang S.M."/>
            <person name="Mutuku M."/>
            <person name="Mkoji G."/>
            <person name="Steinauer M."/>
            <person name="Loker E.S."/>
        </authorList>
    </citation>
    <scope>NUCLEOTIDE SEQUENCE</scope>
    <source>
        <strain evidence="1">KasaAsao</strain>
    </source>
</reference>
<evidence type="ECO:0000313" key="2">
    <source>
        <dbReference type="Proteomes" id="UP001233172"/>
    </source>
</evidence>
<protein>
    <submittedName>
        <fullName evidence="1">Uncharacterized protein</fullName>
    </submittedName>
</protein>
<dbReference type="Proteomes" id="UP001233172">
    <property type="component" value="Unassembled WGS sequence"/>
</dbReference>
<dbReference type="AlphaFoldDB" id="A0AAD8BU82"/>